<evidence type="ECO:0000256" key="2">
    <source>
        <dbReference type="ARBA" id="ARBA00007236"/>
    </source>
</evidence>
<evidence type="ECO:0000256" key="1">
    <source>
        <dbReference type="ARBA" id="ARBA00004613"/>
    </source>
</evidence>
<dbReference type="InterPro" id="IPR029034">
    <property type="entry name" value="Cystine-knot_cytokine"/>
</dbReference>
<keyword evidence="5" id="KW-0732">Signal</keyword>
<evidence type="ECO:0000256" key="5">
    <source>
        <dbReference type="ARBA" id="ARBA00022729"/>
    </source>
</evidence>
<organism evidence="6 7">
    <name type="scientific">Merluccius polli</name>
    <name type="common">Benguela hake</name>
    <name type="synonym">Merluccius cadenati</name>
    <dbReference type="NCBI Taxonomy" id="89951"/>
    <lineage>
        <taxon>Eukaryota</taxon>
        <taxon>Metazoa</taxon>
        <taxon>Chordata</taxon>
        <taxon>Craniata</taxon>
        <taxon>Vertebrata</taxon>
        <taxon>Euteleostomi</taxon>
        <taxon>Actinopterygii</taxon>
        <taxon>Neopterygii</taxon>
        <taxon>Teleostei</taxon>
        <taxon>Neoteleostei</taxon>
        <taxon>Acanthomorphata</taxon>
        <taxon>Zeiogadaria</taxon>
        <taxon>Gadariae</taxon>
        <taxon>Gadiformes</taxon>
        <taxon>Gadoidei</taxon>
        <taxon>Merlucciidae</taxon>
        <taxon>Merluccius</taxon>
    </lineage>
</organism>
<keyword evidence="4" id="KW-0964">Secreted</keyword>
<dbReference type="Proteomes" id="UP001174136">
    <property type="component" value="Unassembled WGS sequence"/>
</dbReference>
<evidence type="ECO:0000313" key="7">
    <source>
        <dbReference type="Proteomes" id="UP001174136"/>
    </source>
</evidence>
<comment type="subcellular location">
    <subcellularLocation>
        <location evidence="1">Secreted</location>
    </subcellularLocation>
</comment>
<dbReference type="SUPFAM" id="SSF57501">
    <property type="entry name" value="Cystine-knot cytokines"/>
    <property type="match status" value="1"/>
</dbReference>
<comment type="similarity">
    <text evidence="2">Belongs to the IL-17 family.</text>
</comment>
<keyword evidence="7" id="KW-1185">Reference proteome</keyword>
<dbReference type="GO" id="GO:0005125">
    <property type="term" value="F:cytokine activity"/>
    <property type="evidence" value="ECO:0007669"/>
    <property type="project" value="UniProtKB-KW"/>
</dbReference>
<dbReference type="Pfam" id="PF06083">
    <property type="entry name" value="IL17"/>
    <property type="match status" value="1"/>
</dbReference>
<dbReference type="AlphaFoldDB" id="A0AA47NY85"/>
<name>A0AA47NY85_MERPO</name>
<dbReference type="InterPro" id="IPR020440">
    <property type="entry name" value="IL-17_chr"/>
</dbReference>
<evidence type="ECO:0000256" key="4">
    <source>
        <dbReference type="ARBA" id="ARBA00022525"/>
    </source>
</evidence>
<dbReference type="PRINTS" id="PR01932">
    <property type="entry name" value="INTRLEUKIN17"/>
</dbReference>
<comment type="caution">
    <text evidence="6">The sequence shown here is derived from an EMBL/GenBank/DDBJ whole genome shotgun (WGS) entry which is preliminary data.</text>
</comment>
<dbReference type="InterPro" id="IPR010345">
    <property type="entry name" value="IL-17_fam"/>
</dbReference>
<keyword evidence="3" id="KW-0202">Cytokine</keyword>
<evidence type="ECO:0000256" key="3">
    <source>
        <dbReference type="ARBA" id="ARBA00022514"/>
    </source>
</evidence>
<dbReference type="GO" id="GO:0005615">
    <property type="term" value="C:extracellular space"/>
    <property type="evidence" value="ECO:0007669"/>
    <property type="project" value="UniProtKB-KW"/>
</dbReference>
<accession>A0AA47NY85</accession>
<dbReference type="Gene3D" id="2.10.90.10">
    <property type="entry name" value="Cystine-knot cytokines"/>
    <property type="match status" value="1"/>
</dbReference>
<evidence type="ECO:0000313" key="6">
    <source>
        <dbReference type="EMBL" id="KAK0141228.1"/>
    </source>
</evidence>
<dbReference type="GO" id="GO:0006954">
    <property type="term" value="P:inflammatory response"/>
    <property type="evidence" value="ECO:0007669"/>
    <property type="project" value="InterPro"/>
</dbReference>
<proteinExistence type="inferred from homology"/>
<dbReference type="EMBL" id="JAOPHQ010003979">
    <property type="protein sequence ID" value="KAK0141228.1"/>
    <property type="molecule type" value="Genomic_DNA"/>
</dbReference>
<gene>
    <name evidence="6" type="primary">Il17f_0</name>
    <name evidence="6" type="ORF">N1851_021742</name>
</gene>
<reference evidence="6" key="1">
    <citation type="journal article" date="2023" name="Front. Mar. Sci.">
        <title>A new Merluccius polli reference genome to investigate the effects of global change in West African waters.</title>
        <authorList>
            <person name="Mateo J.L."/>
            <person name="Blanco-Fernandez C."/>
            <person name="Garcia-Vazquez E."/>
            <person name="Machado-Schiaffino G."/>
        </authorList>
    </citation>
    <scope>NUCLEOTIDE SEQUENCE</scope>
    <source>
        <strain evidence="6">C29</strain>
        <tissue evidence="6">Fin</tissue>
    </source>
</reference>
<sequence length="269" mass="30370">MTVLMEDTEALPHAHLEKTVRLHLDSKELASTHSTENRGLPLFNHSISPWTFNTSYDKNRLPHYVSEAHCSLRGCLNAQGIEDLTLESKPIVFQMLFLRRVKSPEGRSYHYRLESKLIRVGCTCVRPSIHLQQRSSMAARCACLFSLLSSMRCASFSLASLMKLFCSSTAFWATSRSCSRFSASFFWISSRDGSLRGGVVARNSGPPSNDGGFRMTSKAWPDARLFSSMTSMSLMMQRFRSTTPVDEGEDEIGDEKTSFYKKVFSYVHN</sequence>
<protein>
    <submittedName>
        <fullName evidence="6">Interleukin-17F</fullName>
    </submittedName>
</protein>